<dbReference type="InterPro" id="IPR038770">
    <property type="entry name" value="Na+/solute_symporter_sf"/>
</dbReference>
<evidence type="ECO:0000256" key="3">
    <source>
        <dbReference type="ARBA" id="ARBA00022692"/>
    </source>
</evidence>
<dbReference type="AlphaFoldDB" id="A0A1Y1MAZ5"/>
<evidence type="ECO:0000256" key="1">
    <source>
        <dbReference type="ARBA" id="ARBA00004141"/>
    </source>
</evidence>
<dbReference type="Gene3D" id="1.20.1530.20">
    <property type="match status" value="1"/>
</dbReference>
<feature type="transmembrane region" description="Helical" evidence="6">
    <location>
        <begin position="187"/>
        <end position="214"/>
    </location>
</feature>
<feature type="transmembrane region" description="Helical" evidence="6">
    <location>
        <begin position="320"/>
        <end position="337"/>
    </location>
</feature>
<dbReference type="InterPro" id="IPR006153">
    <property type="entry name" value="Cation/H_exchanger_TM"/>
</dbReference>
<dbReference type="InterPro" id="IPR051843">
    <property type="entry name" value="CPA1_transporter"/>
</dbReference>
<accession>A0A1Y1MAZ5</accession>
<feature type="transmembrane region" description="Helical" evidence="6">
    <location>
        <begin position="280"/>
        <end position="299"/>
    </location>
</feature>
<dbReference type="GO" id="GO:1902600">
    <property type="term" value="P:proton transmembrane transport"/>
    <property type="evidence" value="ECO:0007669"/>
    <property type="project" value="InterPro"/>
</dbReference>
<dbReference type="PANTHER" id="PTHR31102">
    <property type="match status" value="1"/>
</dbReference>
<reference evidence="8" key="1">
    <citation type="journal article" date="2016" name="Sci. Rep.">
        <title>Molecular characterization of firefly nuptial gifts: a multi-omics approach sheds light on postcopulatory sexual selection.</title>
        <authorList>
            <person name="Al-Wathiqui N."/>
            <person name="Fallon T.R."/>
            <person name="South A."/>
            <person name="Weng J.K."/>
            <person name="Lewis S.M."/>
        </authorList>
    </citation>
    <scope>NUCLEOTIDE SEQUENCE</scope>
</reference>
<feature type="transmembrane region" description="Helical" evidence="6">
    <location>
        <begin position="43"/>
        <end position="63"/>
    </location>
</feature>
<dbReference type="PANTHER" id="PTHR31102:SF1">
    <property type="entry name" value="CATION_H+ EXCHANGER DOMAIN-CONTAINING PROTEIN"/>
    <property type="match status" value="1"/>
</dbReference>
<dbReference type="GO" id="GO:0015297">
    <property type="term" value="F:antiporter activity"/>
    <property type="evidence" value="ECO:0007669"/>
    <property type="project" value="InterPro"/>
</dbReference>
<feature type="transmembrane region" description="Helical" evidence="6">
    <location>
        <begin position="343"/>
        <end position="364"/>
    </location>
</feature>
<comment type="similarity">
    <text evidence="2">Belongs to the monovalent cation:proton antiporter 1 (CPA1) transporter (TC 2.A.36) family.</text>
</comment>
<keyword evidence="5 6" id="KW-0472">Membrane</keyword>
<evidence type="ECO:0000256" key="2">
    <source>
        <dbReference type="ARBA" id="ARBA00007367"/>
    </source>
</evidence>
<dbReference type="Pfam" id="PF00999">
    <property type="entry name" value="Na_H_Exchanger"/>
    <property type="match status" value="1"/>
</dbReference>
<dbReference type="GO" id="GO:0016020">
    <property type="term" value="C:membrane"/>
    <property type="evidence" value="ECO:0007669"/>
    <property type="project" value="UniProtKB-SubCell"/>
</dbReference>
<keyword evidence="4 6" id="KW-1133">Transmembrane helix</keyword>
<feature type="transmembrane region" description="Helical" evidence="6">
    <location>
        <begin position="125"/>
        <end position="146"/>
    </location>
</feature>
<proteinExistence type="inferred from homology"/>
<feature type="domain" description="Cation/H+ exchanger transmembrane" evidence="7">
    <location>
        <begin position="51"/>
        <end position="423"/>
    </location>
</feature>
<evidence type="ECO:0000256" key="5">
    <source>
        <dbReference type="ARBA" id="ARBA00023136"/>
    </source>
</evidence>
<protein>
    <recommendedName>
        <fullName evidence="7">Cation/H+ exchanger transmembrane domain-containing protein</fullName>
    </recommendedName>
</protein>
<feature type="transmembrane region" description="Helical" evidence="6">
    <location>
        <begin position="96"/>
        <end position="113"/>
    </location>
</feature>
<feature type="transmembrane region" description="Helical" evidence="6">
    <location>
        <begin position="152"/>
        <end position="175"/>
    </location>
</feature>
<sequence length="467" mass="50549">MTVKLPRWANNSDKFSLFLLLFLVWAIAYSIFGDEHVGVNSVIFRLAVVFIVAKLAGCLLGLIRIPPMIGMLLIGVLMRNVGFIEIVGDYAKFTSVLRQLALVNILLPAGLGLDANALRQMGGMIANLAVVPVAIEVVGITILAHLTLDFPWLWGSLLGLLLAAVSPAVIIPCLFELQDLGYGVDKGIHTLVIAASTLNDILCIAIFGVMLGIIFSTQSLLMQIFYGPIIFAMGFAFGAALGFVCQHVPHKDETYVTTLRTLLLGLGCVLAALGSNAIGYMGAGPLGCMVAAFVASFIWKKQGWSSNNPVKANFVLLWKFFEPISFALIGVEVNFSILETNTVTWGLLVLCVPLLLRILTSFATTQCSNLNVKEKIFVALSWIPKATVQATLGPTALVLARNLNDPVLEGYANSVVIIAVISIIITSPIGAILIMQLGPKLLKRTKTVHYRNFGFWLRMTVHPQLDV</sequence>
<feature type="transmembrane region" description="Helical" evidence="6">
    <location>
        <begin position="376"/>
        <end position="399"/>
    </location>
</feature>
<evidence type="ECO:0000256" key="6">
    <source>
        <dbReference type="SAM" id="Phobius"/>
    </source>
</evidence>
<name>A0A1Y1MAZ5_PHOPY</name>
<feature type="transmembrane region" description="Helical" evidence="6">
    <location>
        <begin position="411"/>
        <end position="434"/>
    </location>
</feature>
<feature type="transmembrane region" description="Helical" evidence="6">
    <location>
        <begin position="255"/>
        <end position="274"/>
    </location>
</feature>
<evidence type="ECO:0000256" key="4">
    <source>
        <dbReference type="ARBA" id="ARBA00022989"/>
    </source>
</evidence>
<keyword evidence="3 6" id="KW-0812">Transmembrane</keyword>
<comment type="subcellular location">
    <subcellularLocation>
        <location evidence="1">Membrane</location>
        <topology evidence="1">Multi-pass membrane protein</topology>
    </subcellularLocation>
</comment>
<evidence type="ECO:0000313" key="8">
    <source>
        <dbReference type="EMBL" id="JAV81036.1"/>
    </source>
</evidence>
<evidence type="ECO:0000259" key="7">
    <source>
        <dbReference type="Pfam" id="PF00999"/>
    </source>
</evidence>
<organism evidence="8">
    <name type="scientific">Photinus pyralis</name>
    <name type="common">Common eastern firefly</name>
    <name type="synonym">Lampyris pyralis</name>
    <dbReference type="NCBI Taxonomy" id="7054"/>
    <lineage>
        <taxon>Eukaryota</taxon>
        <taxon>Metazoa</taxon>
        <taxon>Ecdysozoa</taxon>
        <taxon>Arthropoda</taxon>
        <taxon>Hexapoda</taxon>
        <taxon>Insecta</taxon>
        <taxon>Pterygota</taxon>
        <taxon>Neoptera</taxon>
        <taxon>Endopterygota</taxon>
        <taxon>Coleoptera</taxon>
        <taxon>Polyphaga</taxon>
        <taxon>Elateriformia</taxon>
        <taxon>Elateroidea</taxon>
        <taxon>Lampyridae</taxon>
        <taxon>Lampyrinae</taxon>
        <taxon>Photinus</taxon>
    </lineage>
</organism>
<feature type="transmembrane region" description="Helical" evidence="6">
    <location>
        <begin position="220"/>
        <end position="243"/>
    </location>
</feature>
<dbReference type="EMBL" id="GEZM01039990">
    <property type="protein sequence ID" value="JAV81036.1"/>
    <property type="molecule type" value="Transcribed_RNA"/>
</dbReference>